<dbReference type="InterPro" id="IPR013083">
    <property type="entry name" value="Znf_RING/FYVE/PHD"/>
</dbReference>
<dbReference type="SMART" id="SM00744">
    <property type="entry name" value="RINGv"/>
    <property type="match status" value="1"/>
</dbReference>
<feature type="transmembrane region" description="Helical" evidence="11">
    <location>
        <begin position="77"/>
        <end position="95"/>
    </location>
</feature>
<evidence type="ECO:0000313" key="15">
    <source>
        <dbReference type="Proteomes" id="UP000288716"/>
    </source>
</evidence>
<evidence type="ECO:0000259" key="12">
    <source>
        <dbReference type="PROSITE" id="PS50089"/>
    </source>
</evidence>
<keyword evidence="7" id="KW-0862">Zinc</keyword>
<organism evidence="14 15">
    <name type="scientific">Leptotrombidium deliense</name>
    <dbReference type="NCBI Taxonomy" id="299467"/>
    <lineage>
        <taxon>Eukaryota</taxon>
        <taxon>Metazoa</taxon>
        <taxon>Ecdysozoa</taxon>
        <taxon>Arthropoda</taxon>
        <taxon>Chelicerata</taxon>
        <taxon>Arachnida</taxon>
        <taxon>Acari</taxon>
        <taxon>Acariformes</taxon>
        <taxon>Trombidiformes</taxon>
        <taxon>Prostigmata</taxon>
        <taxon>Anystina</taxon>
        <taxon>Parasitengona</taxon>
        <taxon>Trombiculoidea</taxon>
        <taxon>Trombiculidae</taxon>
        <taxon>Leptotrombidium</taxon>
    </lineage>
</organism>
<evidence type="ECO:0000313" key="14">
    <source>
        <dbReference type="EMBL" id="RWS20345.1"/>
    </source>
</evidence>
<keyword evidence="15" id="KW-1185">Reference proteome</keyword>
<evidence type="ECO:0000256" key="5">
    <source>
        <dbReference type="ARBA" id="ARBA00022771"/>
    </source>
</evidence>
<comment type="caution">
    <text evidence="14">The sequence shown here is derived from an EMBL/GenBank/DDBJ whole genome shotgun (WGS) entry which is preliminary data.</text>
</comment>
<feature type="domain" description="RING-CH-type" evidence="13">
    <location>
        <begin position="1"/>
        <end position="59"/>
    </location>
</feature>
<accession>A0A443RYR7</accession>
<feature type="domain" description="RING-type" evidence="12">
    <location>
        <begin position="7"/>
        <end position="53"/>
    </location>
</feature>
<dbReference type="PROSITE" id="PS51292">
    <property type="entry name" value="ZF_RING_CH"/>
    <property type="match status" value="1"/>
</dbReference>
<evidence type="ECO:0000256" key="9">
    <source>
        <dbReference type="ARBA" id="ARBA00023136"/>
    </source>
</evidence>
<evidence type="ECO:0000256" key="7">
    <source>
        <dbReference type="ARBA" id="ARBA00022833"/>
    </source>
</evidence>
<dbReference type="InterPro" id="IPR001841">
    <property type="entry name" value="Znf_RING"/>
</dbReference>
<evidence type="ECO:0000256" key="4">
    <source>
        <dbReference type="ARBA" id="ARBA00022723"/>
    </source>
</evidence>
<dbReference type="Proteomes" id="UP000288716">
    <property type="component" value="Unassembled WGS sequence"/>
</dbReference>
<dbReference type="EMBL" id="NCKV01018168">
    <property type="protein sequence ID" value="RWS20345.1"/>
    <property type="molecule type" value="Genomic_DNA"/>
</dbReference>
<dbReference type="GO" id="GO:0016740">
    <property type="term" value="F:transferase activity"/>
    <property type="evidence" value="ECO:0007669"/>
    <property type="project" value="UniProtKB-KW"/>
</dbReference>
<dbReference type="PROSITE" id="PS50089">
    <property type="entry name" value="ZF_RING_2"/>
    <property type="match status" value="1"/>
</dbReference>
<dbReference type="OrthoDB" id="6502671at2759"/>
<feature type="transmembrane region" description="Helical" evidence="11">
    <location>
        <begin position="115"/>
        <end position="133"/>
    </location>
</feature>
<evidence type="ECO:0000256" key="8">
    <source>
        <dbReference type="ARBA" id="ARBA00022989"/>
    </source>
</evidence>
<evidence type="ECO:0000256" key="3">
    <source>
        <dbReference type="ARBA" id="ARBA00022692"/>
    </source>
</evidence>
<evidence type="ECO:0000256" key="10">
    <source>
        <dbReference type="PROSITE-ProRule" id="PRU00175"/>
    </source>
</evidence>
<dbReference type="PANTHER" id="PTHR46065">
    <property type="entry name" value="E3 UBIQUITIN-PROTEIN LIGASE MARCH 2/3 FAMILY MEMBER"/>
    <property type="match status" value="1"/>
</dbReference>
<dbReference type="CDD" id="cd16495">
    <property type="entry name" value="RING_CH-C4HC3_MARCH"/>
    <property type="match status" value="1"/>
</dbReference>
<comment type="subcellular location">
    <subcellularLocation>
        <location evidence="1">Membrane</location>
        <topology evidence="1">Multi-pass membrane protein</topology>
    </subcellularLocation>
</comment>
<dbReference type="InterPro" id="IPR011016">
    <property type="entry name" value="Znf_RING-CH"/>
</dbReference>
<dbReference type="PANTHER" id="PTHR46065:SF3">
    <property type="entry name" value="FI20425P1"/>
    <property type="match status" value="1"/>
</dbReference>
<keyword evidence="2" id="KW-0808">Transferase</keyword>
<dbReference type="AlphaFoldDB" id="A0A443RYR7"/>
<keyword evidence="8 11" id="KW-1133">Transmembrane helix</keyword>
<gene>
    <name evidence="14" type="ORF">B4U80_09332</name>
</gene>
<keyword evidence="9 11" id="KW-0472">Membrane</keyword>
<evidence type="ECO:0000256" key="1">
    <source>
        <dbReference type="ARBA" id="ARBA00004141"/>
    </source>
</evidence>
<evidence type="ECO:0000256" key="6">
    <source>
        <dbReference type="ARBA" id="ARBA00022786"/>
    </source>
</evidence>
<dbReference type="SUPFAM" id="SSF57850">
    <property type="entry name" value="RING/U-box"/>
    <property type="match status" value="1"/>
</dbReference>
<name>A0A443RYR7_9ACAR</name>
<proteinExistence type="predicted"/>
<keyword evidence="3 11" id="KW-0812">Transmembrane</keyword>
<dbReference type="VEuPathDB" id="VectorBase:LDEU011695"/>
<dbReference type="Gene3D" id="3.30.40.10">
    <property type="entry name" value="Zinc/RING finger domain, C3HC4 (zinc finger)"/>
    <property type="match status" value="1"/>
</dbReference>
<sequence>MAELKKCRICFTEEQQEEMIAPCGCKGSIKYVHKDCLTSWVTSSRKIRCALCSRTYEGVYLKQILPIWKWLMKHPRVILGITLECTITLMFMPSLKLLLSEVRLVNSFLKRACHYFVIGFISATTLAMNVDLFRSVSKYYRYTNLRIKMDLSRFQKRSIAPIEPIN</sequence>
<dbReference type="GO" id="GO:0008270">
    <property type="term" value="F:zinc ion binding"/>
    <property type="evidence" value="ECO:0007669"/>
    <property type="project" value="UniProtKB-KW"/>
</dbReference>
<evidence type="ECO:0000256" key="11">
    <source>
        <dbReference type="SAM" id="Phobius"/>
    </source>
</evidence>
<evidence type="ECO:0000256" key="2">
    <source>
        <dbReference type="ARBA" id="ARBA00022679"/>
    </source>
</evidence>
<keyword evidence="4" id="KW-0479">Metal-binding</keyword>
<evidence type="ECO:0000259" key="13">
    <source>
        <dbReference type="PROSITE" id="PS51292"/>
    </source>
</evidence>
<dbReference type="GO" id="GO:0016020">
    <property type="term" value="C:membrane"/>
    <property type="evidence" value="ECO:0007669"/>
    <property type="project" value="UniProtKB-SubCell"/>
</dbReference>
<dbReference type="STRING" id="299467.A0A443RYR7"/>
<protein>
    <submittedName>
        <fullName evidence="14">E3 ubiquitin-protein ligase MARCH1-like isoform X2</fullName>
    </submittedName>
</protein>
<reference evidence="14 15" key="1">
    <citation type="journal article" date="2018" name="Gigascience">
        <title>Genomes of trombidid mites reveal novel predicted allergens and laterally-transferred genes associated with secondary metabolism.</title>
        <authorList>
            <person name="Dong X."/>
            <person name="Chaisiri K."/>
            <person name="Xia D."/>
            <person name="Armstrong S.D."/>
            <person name="Fang Y."/>
            <person name="Donnelly M.J."/>
            <person name="Kadowaki T."/>
            <person name="McGarry J.W."/>
            <person name="Darby A.C."/>
            <person name="Makepeace B.L."/>
        </authorList>
    </citation>
    <scope>NUCLEOTIDE SEQUENCE [LARGE SCALE GENOMIC DNA]</scope>
    <source>
        <strain evidence="14">UoL-UT</strain>
    </source>
</reference>
<keyword evidence="6" id="KW-0833">Ubl conjugation pathway</keyword>
<dbReference type="Pfam" id="PF12906">
    <property type="entry name" value="RINGv"/>
    <property type="match status" value="1"/>
</dbReference>
<keyword evidence="5 10" id="KW-0863">Zinc-finger</keyword>